<dbReference type="EC" id="6.1.1.2" evidence="3"/>
<keyword evidence="8 11" id="KW-0030">Aminoacyl-tRNA synthetase</keyword>
<evidence type="ECO:0000256" key="1">
    <source>
        <dbReference type="ARBA" id="ARBA00004173"/>
    </source>
</evidence>
<evidence type="ECO:0000256" key="2">
    <source>
        <dbReference type="ARBA" id="ARBA00005594"/>
    </source>
</evidence>
<comment type="similarity">
    <text evidence="2 11">Belongs to the class-I aminoacyl-tRNA synthetase family.</text>
</comment>
<dbReference type="WBParaSite" id="TCONS_00001062.p1">
    <property type="protein sequence ID" value="TCONS_00001062.p1"/>
    <property type="gene ID" value="XLOC_001001"/>
</dbReference>
<evidence type="ECO:0000256" key="3">
    <source>
        <dbReference type="ARBA" id="ARBA00013161"/>
    </source>
</evidence>
<evidence type="ECO:0000256" key="9">
    <source>
        <dbReference type="ARBA" id="ARBA00030268"/>
    </source>
</evidence>
<accession>A0A0K0E948</accession>
<dbReference type="GO" id="GO:0004830">
    <property type="term" value="F:tryptophan-tRNA ligase activity"/>
    <property type="evidence" value="ECO:0007669"/>
    <property type="project" value="UniProtKB-EC"/>
</dbReference>
<keyword evidence="4 11" id="KW-0436">Ligase</keyword>
<comment type="catalytic activity">
    <reaction evidence="10">
        <text>tRNA(Trp) + L-tryptophan + ATP = L-tryptophyl-tRNA(Trp) + AMP + diphosphate + H(+)</text>
        <dbReference type="Rhea" id="RHEA:24080"/>
        <dbReference type="Rhea" id="RHEA-COMP:9671"/>
        <dbReference type="Rhea" id="RHEA-COMP:9705"/>
        <dbReference type="ChEBI" id="CHEBI:15378"/>
        <dbReference type="ChEBI" id="CHEBI:30616"/>
        <dbReference type="ChEBI" id="CHEBI:33019"/>
        <dbReference type="ChEBI" id="CHEBI:57912"/>
        <dbReference type="ChEBI" id="CHEBI:78442"/>
        <dbReference type="ChEBI" id="CHEBI:78535"/>
        <dbReference type="ChEBI" id="CHEBI:456215"/>
        <dbReference type="EC" id="6.1.1.2"/>
    </reaction>
</comment>
<organism evidence="13">
    <name type="scientific">Strongyloides stercoralis</name>
    <name type="common">Threadworm</name>
    <dbReference type="NCBI Taxonomy" id="6248"/>
    <lineage>
        <taxon>Eukaryota</taxon>
        <taxon>Metazoa</taxon>
        <taxon>Ecdysozoa</taxon>
        <taxon>Nematoda</taxon>
        <taxon>Chromadorea</taxon>
        <taxon>Rhabditida</taxon>
        <taxon>Tylenchina</taxon>
        <taxon>Panagrolaimomorpha</taxon>
        <taxon>Strongyloidoidea</taxon>
        <taxon>Strongyloididae</taxon>
        <taxon>Strongyloides</taxon>
    </lineage>
</organism>
<comment type="subcellular location">
    <subcellularLocation>
        <location evidence="1">Mitochondrion</location>
    </subcellularLocation>
</comment>
<dbReference type="InterPro" id="IPR050203">
    <property type="entry name" value="Trp-tRNA_synthetase"/>
</dbReference>
<evidence type="ECO:0000256" key="11">
    <source>
        <dbReference type="RuleBase" id="RU363036"/>
    </source>
</evidence>
<reference evidence="13" key="1">
    <citation type="submission" date="2015-08" db="UniProtKB">
        <authorList>
            <consortium name="WormBaseParasite"/>
        </authorList>
    </citation>
    <scope>IDENTIFICATION</scope>
</reference>
<keyword evidence="12" id="KW-1185">Reference proteome</keyword>
<dbReference type="InterPro" id="IPR024109">
    <property type="entry name" value="Trp-tRNA-ligase_bac-type"/>
</dbReference>
<keyword evidence="5 11" id="KW-0547">Nucleotide-binding</keyword>
<dbReference type="Proteomes" id="UP000035681">
    <property type="component" value="Unplaced"/>
</dbReference>
<dbReference type="Gene3D" id="1.10.240.10">
    <property type="entry name" value="Tyrosyl-Transfer RNA Synthetase"/>
    <property type="match status" value="1"/>
</dbReference>
<dbReference type="PANTHER" id="PTHR43766">
    <property type="entry name" value="TRYPTOPHAN--TRNA LIGASE, MITOCHONDRIAL"/>
    <property type="match status" value="1"/>
</dbReference>
<dbReference type="SUPFAM" id="SSF52374">
    <property type="entry name" value="Nucleotidylyl transferase"/>
    <property type="match status" value="1"/>
</dbReference>
<dbReference type="Pfam" id="PF00579">
    <property type="entry name" value="tRNA-synt_1b"/>
    <property type="match status" value="1"/>
</dbReference>
<dbReference type="NCBIfam" id="TIGR00233">
    <property type="entry name" value="trpS"/>
    <property type="match status" value="1"/>
</dbReference>
<evidence type="ECO:0000256" key="4">
    <source>
        <dbReference type="ARBA" id="ARBA00022598"/>
    </source>
</evidence>
<protein>
    <recommendedName>
        <fullName evidence="3">tryptophan--tRNA ligase</fullName>
        <ecNumber evidence="3">6.1.1.2</ecNumber>
    </recommendedName>
    <alternativeName>
        <fullName evidence="9">Tryptophanyl-tRNA synthetase</fullName>
    </alternativeName>
</protein>
<dbReference type="GO" id="GO:0005524">
    <property type="term" value="F:ATP binding"/>
    <property type="evidence" value="ECO:0007669"/>
    <property type="project" value="UniProtKB-KW"/>
</dbReference>
<evidence type="ECO:0000256" key="6">
    <source>
        <dbReference type="ARBA" id="ARBA00022840"/>
    </source>
</evidence>
<dbReference type="AlphaFoldDB" id="A0A0K0E948"/>
<keyword evidence="6 11" id="KW-0067">ATP-binding</keyword>
<proteinExistence type="inferred from homology"/>
<dbReference type="InterPro" id="IPR002305">
    <property type="entry name" value="aa-tRNA-synth_Ic"/>
</dbReference>
<dbReference type="InterPro" id="IPR002306">
    <property type="entry name" value="Trp-tRNA-ligase"/>
</dbReference>
<evidence type="ECO:0000313" key="13">
    <source>
        <dbReference type="WBParaSite" id="SSTP_0000603200.1"/>
    </source>
</evidence>
<evidence type="ECO:0000313" key="12">
    <source>
        <dbReference type="Proteomes" id="UP000035681"/>
    </source>
</evidence>
<dbReference type="WBParaSite" id="SSTP_0000603200.1">
    <property type="protein sequence ID" value="SSTP_0000603200.1"/>
    <property type="gene ID" value="SSTP_0000603200"/>
</dbReference>
<evidence type="ECO:0000256" key="7">
    <source>
        <dbReference type="ARBA" id="ARBA00022917"/>
    </source>
</evidence>
<evidence type="ECO:0000256" key="10">
    <source>
        <dbReference type="ARBA" id="ARBA00049929"/>
    </source>
</evidence>
<dbReference type="PANTHER" id="PTHR43766:SF1">
    <property type="entry name" value="TRYPTOPHAN--TRNA LIGASE, MITOCHONDRIAL"/>
    <property type="match status" value="1"/>
</dbReference>
<name>A0A0K0E948_STRER</name>
<dbReference type="PRINTS" id="PR01039">
    <property type="entry name" value="TRNASYNTHTRP"/>
</dbReference>
<dbReference type="HAMAP" id="MF_00140_B">
    <property type="entry name" value="Trp_tRNA_synth_B"/>
    <property type="match status" value="1"/>
</dbReference>
<dbReference type="Gene3D" id="3.40.50.620">
    <property type="entry name" value="HUPs"/>
    <property type="match status" value="1"/>
</dbReference>
<dbReference type="InterPro" id="IPR014729">
    <property type="entry name" value="Rossmann-like_a/b/a_fold"/>
</dbReference>
<dbReference type="STRING" id="6248.A0A0K0E948"/>
<sequence>MKFSLRKLSSILKPLPLEVYFTGIQPTGKPHLGNYLGFIKNFIRIQNEESSCQKKIFLSVVDLHAISTQLFPDMIMRNNIKNMIASLLACGVDTDKTVLFKQSDVLEHTQLSWILSSCQTLPHLQRLPQYKDKISLYTKGNIPLGLLSYPVLQAADVLLYKATHVPVGEDQLQHINLMNYLIKKFNTIVRYDYFIQPTIILSKSPRVKSLKNPLRKMSKSDDSDLARIGILDTEDDIRKKLQKAVTDDIGEIYYDEIKRPGVSNLLTLLAEFENTTIDEIEKNVKSLNKVQFKSYLGDKINEELHPIRERYRELIETPNKINDVIENGSSKAGKVASETLKEVKKLIGLI</sequence>
<dbReference type="GO" id="GO:0070183">
    <property type="term" value="P:mitochondrial tryptophanyl-tRNA aminoacylation"/>
    <property type="evidence" value="ECO:0007669"/>
    <property type="project" value="TreeGrafter"/>
</dbReference>
<evidence type="ECO:0000256" key="5">
    <source>
        <dbReference type="ARBA" id="ARBA00022741"/>
    </source>
</evidence>
<evidence type="ECO:0000256" key="8">
    <source>
        <dbReference type="ARBA" id="ARBA00023146"/>
    </source>
</evidence>
<dbReference type="FunFam" id="1.10.240.10:FF:000002">
    <property type="entry name" value="Tryptophan--tRNA ligase"/>
    <property type="match status" value="1"/>
</dbReference>
<keyword evidence="7 11" id="KW-0648">Protein biosynthesis</keyword>
<dbReference type="PROSITE" id="PS00178">
    <property type="entry name" value="AA_TRNA_LIGASE_I"/>
    <property type="match status" value="1"/>
</dbReference>
<dbReference type="GO" id="GO:0005759">
    <property type="term" value="C:mitochondrial matrix"/>
    <property type="evidence" value="ECO:0007669"/>
    <property type="project" value="TreeGrafter"/>
</dbReference>
<dbReference type="CDD" id="cd00806">
    <property type="entry name" value="TrpRS_core"/>
    <property type="match status" value="1"/>
</dbReference>
<dbReference type="InterPro" id="IPR001412">
    <property type="entry name" value="aa-tRNA-synth_I_CS"/>
</dbReference>